<organism evidence="1">
    <name type="scientific">Podoviridae sp. ctiJY10</name>
    <dbReference type="NCBI Taxonomy" id="2826572"/>
    <lineage>
        <taxon>Viruses</taxon>
        <taxon>Duplodnaviria</taxon>
        <taxon>Heunggongvirae</taxon>
        <taxon>Uroviricota</taxon>
        <taxon>Caudoviricetes</taxon>
    </lineage>
</organism>
<reference evidence="1" key="1">
    <citation type="journal article" date="2021" name="Proc. Natl. Acad. Sci. U.S.A.">
        <title>A Catalog of Tens of Thousands of Viruses from Human Metagenomes Reveals Hidden Associations with Chronic Diseases.</title>
        <authorList>
            <person name="Tisza M.J."/>
            <person name="Buck C.B."/>
        </authorList>
    </citation>
    <scope>NUCLEOTIDE SEQUENCE</scope>
    <source>
        <strain evidence="1">CtiJY10</strain>
    </source>
</reference>
<accession>A0A8S5N452</accession>
<dbReference type="EMBL" id="BK015060">
    <property type="protein sequence ID" value="DAD89393.1"/>
    <property type="molecule type" value="Genomic_DNA"/>
</dbReference>
<protein>
    <submittedName>
        <fullName evidence="1">DNA primase/helicase/DNA Complex, ATPase, hexamer, DNA replication</fullName>
    </submittedName>
</protein>
<evidence type="ECO:0000313" key="1">
    <source>
        <dbReference type="EMBL" id="DAD89393.1"/>
    </source>
</evidence>
<sequence>MKEYTVKNNDFTEFDINPDLTLTKVDRNGTHYYTDTRCHKCGGEKYISYYTHVDGGVCFLCGGTGVHPTKVVVRTEEYAAKLDAKRLEKARKTAGARNAEYLHRQGFNADGMTWVVMGETYSRKDELKAAGCKWSPEFGWHFDHKTEQFDTTVVTIRTMIPYFEDENGQPCTSAIGQYSVDGTLYFLPFEFIQDYVKSLREKYIADHAPKTEYFGNLGDKVEREVKLVRRAGFDTMWGTTFVYTFVDSDGHQFIWKTGCYLDQPEGSTLTVRGTIKAHSEYRGSRQTELTRCRVA</sequence>
<name>A0A8S5N452_9CAUD</name>
<proteinExistence type="predicted"/>